<dbReference type="RefSeq" id="WP_208259677.1">
    <property type="nucleotide sequence ID" value="NZ_JAGEOJ010000014.1"/>
</dbReference>
<feature type="transmembrane region" description="Helical" evidence="6">
    <location>
        <begin position="199"/>
        <end position="221"/>
    </location>
</feature>
<dbReference type="PANTHER" id="PTHR42770:SF11">
    <property type="entry name" value="INNER MEMBRANE TRANSPORT PROTEIN YBAT"/>
    <property type="match status" value="1"/>
</dbReference>
<keyword evidence="2" id="KW-1003">Cell membrane</keyword>
<evidence type="ECO:0000256" key="2">
    <source>
        <dbReference type="ARBA" id="ARBA00022475"/>
    </source>
</evidence>
<feature type="transmembrane region" description="Helical" evidence="6">
    <location>
        <begin position="163"/>
        <end position="187"/>
    </location>
</feature>
<evidence type="ECO:0000313" key="7">
    <source>
        <dbReference type="EMBL" id="MBO2451773.1"/>
    </source>
</evidence>
<evidence type="ECO:0000256" key="5">
    <source>
        <dbReference type="ARBA" id="ARBA00023136"/>
    </source>
</evidence>
<feature type="transmembrane region" description="Helical" evidence="6">
    <location>
        <begin position="293"/>
        <end position="318"/>
    </location>
</feature>
<feature type="transmembrane region" description="Helical" evidence="6">
    <location>
        <begin position="57"/>
        <end position="77"/>
    </location>
</feature>
<sequence length="457" mass="47551">MTEVTAEPASAGGGGGESGGLRRVIGRKVLMLFVVGDILGAGIYALVGQVAGKVGGAVWLPFLVAFVLATLTAASYAELVGKYPQAAGAALYTNKAFGIPFVTFIVAFAVMMSGITSASAAARAFGGDYLGEFVSMPTLVGALIFLALITLVNFAGISESIKVNVVLTIIEASGLLVVMAIGLFALIGGDGDPARALQFHPANGAFLGVLGGTALAFYALLGFEDSVNLAEEAREPQKDFPIALFAGLGTAVVIYMAVAFTATMLVDTKTLETSTGPLLEVVKVAGFSFPPKLFAIIALLAVGNTALINMIMASRLVYGMARERIVPHVFATVHPSRATPWLAILFTVAIAIVLVCTGDIGGLASTTVLLLLFVFALVNVCVLILRRSPVEHAHFRAPTWMPVIGAASCLFLTLPITGREGAVYLRAAVLVGIGVVLWFVNRLIVGKVDDFDVSNIE</sequence>
<accession>A0A939PKJ1</accession>
<feature type="transmembrane region" description="Helical" evidence="6">
    <location>
        <begin position="134"/>
        <end position="156"/>
    </location>
</feature>
<dbReference type="AlphaFoldDB" id="A0A939PKJ1"/>
<feature type="transmembrane region" description="Helical" evidence="6">
    <location>
        <begin position="423"/>
        <end position="440"/>
    </location>
</feature>
<name>A0A939PKJ1_9ACTN</name>
<comment type="caution">
    <text evidence="7">The sequence shown here is derived from an EMBL/GenBank/DDBJ whole genome shotgun (WGS) entry which is preliminary data.</text>
</comment>
<feature type="transmembrane region" description="Helical" evidence="6">
    <location>
        <begin position="366"/>
        <end position="385"/>
    </location>
</feature>
<feature type="transmembrane region" description="Helical" evidence="6">
    <location>
        <begin position="242"/>
        <end position="266"/>
    </location>
</feature>
<keyword evidence="3 6" id="KW-0812">Transmembrane</keyword>
<comment type="subcellular location">
    <subcellularLocation>
        <location evidence="1">Cell membrane</location>
        <topology evidence="1">Multi-pass membrane protein</topology>
    </subcellularLocation>
</comment>
<feature type="transmembrane region" description="Helical" evidence="6">
    <location>
        <begin position="339"/>
        <end position="360"/>
    </location>
</feature>
<dbReference type="GO" id="GO:0005886">
    <property type="term" value="C:plasma membrane"/>
    <property type="evidence" value="ECO:0007669"/>
    <property type="project" value="UniProtKB-SubCell"/>
</dbReference>
<dbReference type="Gene3D" id="1.20.1740.10">
    <property type="entry name" value="Amino acid/polyamine transporter I"/>
    <property type="match status" value="1"/>
</dbReference>
<feature type="transmembrane region" description="Helical" evidence="6">
    <location>
        <begin position="29"/>
        <end position="51"/>
    </location>
</feature>
<feature type="transmembrane region" description="Helical" evidence="6">
    <location>
        <begin position="397"/>
        <end position="417"/>
    </location>
</feature>
<organism evidence="7 8">
    <name type="scientific">Actinomadura barringtoniae</name>
    <dbReference type="NCBI Taxonomy" id="1427535"/>
    <lineage>
        <taxon>Bacteria</taxon>
        <taxon>Bacillati</taxon>
        <taxon>Actinomycetota</taxon>
        <taxon>Actinomycetes</taxon>
        <taxon>Streptosporangiales</taxon>
        <taxon>Thermomonosporaceae</taxon>
        <taxon>Actinomadura</taxon>
    </lineage>
</organism>
<proteinExistence type="predicted"/>
<dbReference type="PIRSF" id="PIRSF006060">
    <property type="entry name" value="AA_transporter"/>
    <property type="match status" value="1"/>
</dbReference>
<evidence type="ECO:0000313" key="8">
    <source>
        <dbReference type="Proteomes" id="UP000669179"/>
    </source>
</evidence>
<dbReference type="Pfam" id="PF13520">
    <property type="entry name" value="AA_permease_2"/>
    <property type="match status" value="1"/>
</dbReference>
<reference evidence="7" key="1">
    <citation type="submission" date="2021-03" db="EMBL/GenBank/DDBJ databases">
        <authorList>
            <person name="Kanchanasin P."/>
            <person name="Saeng-In P."/>
            <person name="Phongsopitanun W."/>
            <person name="Yuki M."/>
            <person name="Kudo T."/>
            <person name="Ohkuma M."/>
            <person name="Tanasupawat S."/>
        </authorList>
    </citation>
    <scope>NUCLEOTIDE SEQUENCE</scope>
    <source>
        <strain evidence="7">GKU 128</strain>
    </source>
</reference>
<dbReference type="InterPro" id="IPR050367">
    <property type="entry name" value="APC_superfamily"/>
</dbReference>
<feature type="transmembrane region" description="Helical" evidence="6">
    <location>
        <begin position="97"/>
        <end position="122"/>
    </location>
</feature>
<gene>
    <name evidence="7" type="ORF">J4573_32125</name>
</gene>
<dbReference type="Proteomes" id="UP000669179">
    <property type="component" value="Unassembled WGS sequence"/>
</dbReference>
<dbReference type="InterPro" id="IPR002293">
    <property type="entry name" value="AA/rel_permease1"/>
</dbReference>
<dbReference type="GO" id="GO:0022857">
    <property type="term" value="F:transmembrane transporter activity"/>
    <property type="evidence" value="ECO:0007669"/>
    <property type="project" value="InterPro"/>
</dbReference>
<protein>
    <submittedName>
        <fullName evidence="7">Amino acid permease</fullName>
    </submittedName>
</protein>
<evidence type="ECO:0000256" key="4">
    <source>
        <dbReference type="ARBA" id="ARBA00022989"/>
    </source>
</evidence>
<evidence type="ECO:0000256" key="3">
    <source>
        <dbReference type="ARBA" id="ARBA00022692"/>
    </source>
</evidence>
<keyword evidence="4 6" id="KW-1133">Transmembrane helix</keyword>
<evidence type="ECO:0000256" key="1">
    <source>
        <dbReference type="ARBA" id="ARBA00004651"/>
    </source>
</evidence>
<dbReference type="EMBL" id="JAGEOJ010000014">
    <property type="protein sequence ID" value="MBO2451773.1"/>
    <property type="molecule type" value="Genomic_DNA"/>
</dbReference>
<evidence type="ECO:0000256" key="6">
    <source>
        <dbReference type="SAM" id="Phobius"/>
    </source>
</evidence>
<keyword evidence="8" id="KW-1185">Reference proteome</keyword>
<dbReference type="PANTHER" id="PTHR42770">
    <property type="entry name" value="AMINO ACID TRANSPORTER-RELATED"/>
    <property type="match status" value="1"/>
</dbReference>
<keyword evidence="5 6" id="KW-0472">Membrane</keyword>